<dbReference type="PATRIC" id="fig|1397108.4.peg.1720"/>
<dbReference type="AlphaFoldDB" id="A0A0P0AA64"/>
<name>A0A0P0AA64_9RHOB</name>
<dbReference type="Proteomes" id="UP000064920">
    <property type="component" value="Chromosome"/>
</dbReference>
<dbReference type="EMBL" id="CP012023">
    <property type="protein sequence ID" value="ALI55630.1"/>
    <property type="molecule type" value="Genomic_DNA"/>
</dbReference>
<reference evidence="2 3" key="1">
    <citation type="submission" date="2015-05" db="EMBL/GenBank/DDBJ databases">
        <authorList>
            <person name="Wang D.B."/>
            <person name="Wang M."/>
        </authorList>
    </citation>
    <scope>NUCLEOTIDE SEQUENCE [LARGE SCALE GENOMIC DNA]</scope>
    <source>
        <strain evidence="2 3">IMCC 12053</strain>
    </source>
</reference>
<evidence type="ECO:0000256" key="1">
    <source>
        <dbReference type="SAM" id="MobiDB-lite"/>
    </source>
</evidence>
<gene>
    <name evidence="2" type="ORF">IMCC12053_1683</name>
</gene>
<keyword evidence="3" id="KW-1185">Reference proteome</keyword>
<accession>A0A0P0AA64</accession>
<feature type="compositionally biased region" description="Basic residues" evidence="1">
    <location>
        <begin position="28"/>
        <end position="48"/>
    </location>
</feature>
<proteinExistence type="predicted"/>
<organism evidence="2 3">
    <name type="scientific">Celeribacter marinus</name>
    <dbReference type="NCBI Taxonomy" id="1397108"/>
    <lineage>
        <taxon>Bacteria</taxon>
        <taxon>Pseudomonadati</taxon>
        <taxon>Pseudomonadota</taxon>
        <taxon>Alphaproteobacteria</taxon>
        <taxon>Rhodobacterales</taxon>
        <taxon>Roseobacteraceae</taxon>
        <taxon>Celeribacter</taxon>
    </lineage>
</organism>
<dbReference type="RefSeq" id="WP_062217861.1">
    <property type="nucleotide sequence ID" value="NZ_CP012023.1"/>
</dbReference>
<evidence type="ECO:0000313" key="2">
    <source>
        <dbReference type="EMBL" id="ALI55630.1"/>
    </source>
</evidence>
<dbReference type="KEGG" id="cmar:IMCC12053_1683"/>
<protein>
    <submittedName>
        <fullName evidence="2">Uncharacterized protein</fullName>
    </submittedName>
</protein>
<evidence type="ECO:0000313" key="3">
    <source>
        <dbReference type="Proteomes" id="UP000064920"/>
    </source>
</evidence>
<sequence length="65" mass="7484">MKALRVDHVIDPFTVTGKRAKDTQTPRKPTKAKPKPKPKPKSKKKKRGLAYFIKDMAEDVFDIFD</sequence>
<feature type="region of interest" description="Disordered" evidence="1">
    <location>
        <begin position="14"/>
        <end position="48"/>
    </location>
</feature>